<comment type="caution">
    <text evidence="2">The sequence shown here is derived from an EMBL/GenBank/DDBJ whole genome shotgun (WGS) entry which is preliminary data.</text>
</comment>
<evidence type="ECO:0000256" key="1">
    <source>
        <dbReference type="SAM" id="SignalP"/>
    </source>
</evidence>
<keyword evidence="1" id="KW-0732">Signal</keyword>
<organism evidence="2 3">
    <name type="scientific">Taibaiella soli</name>
    <dbReference type="NCBI Taxonomy" id="1649169"/>
    <lineage>
        <taxon>Bacteria</taxon>
        <taxon>Pseudomonadati</taxon>
        <taxon>Bacteroidota</taxon>
        <taxon>Chitinophagia</taxon>
        <taxon>Chitinophagales</taxon>
        <taxon>Chitinophagaceae</taxon>
        <taxon>Taibaiella</taxon>
    </lineage>
</organism>
<gene>
    <name evidence="2" type="ORF">DN068_12460</name>
</gene>
<dbReference type="EMBL" id="QKTW01000017">
    <property type="protein sequence ID" value="PZF72671.1"/>
    <property type="molecule type" value="Genomic_DNA"/>
</dbReference>
<accession>A0A2W2ABI2</accession>
<evidence type="ECO:0000313" key="2">
    <source>
        <dbReference type="EMBL" id="PZF72671.1"/>
    </source>
</evidence>
<feature type="signal peptide" evidence="1">
    <location>
        <begin position="1"/>
        <end position="21"/>
    </location>
</feature>
<dbReference type="Pfam" id="PF19672">
    <property type="entry name" value="DUF6175"/>
    <property type="match status" value="1"/>
</dbReference>
<keyword evidence="3" id="KW-1185">Reference proteome</keyword>
<dbReference type="RefSeq" id="WP_110999262.1">
    <property type="nucleotide sequence ID" value="NZ_QKTW01000017.1"/>
</dbReference>
<evidence type="ECO:0000313" key="3">
    <source>
        <dbReference type="Proteomes" id="UP000248745"/>
    </source>
</evidence>
<proteinExistence type="predicted"/>
<dbReference type="AlphaFoldDB" id="A0A2W2ABI2"/>
<dbReference type="Proteomes" id="UP000248745">
    <property type="component" value="Unassembled WGS sequence"/>
</dbReference>
<reference evidence="2 3" key="1">
    <citation type="submission" date="2018-06" db="EMBL/GenBank/DDBJ databases">
        <title>Mucibacter soli gen. nov., sp. nov., a new member of the family Chitinophagaceae producing mucin.</title>
        <authorList>
            <person name="Kim M.-K."/>
            <person name="Park S."/>
            <person name="Kim T.-S."/>
            <person name="Joung Y."/>
            <person name="Han J.-H."/>
            <person name="Kim S.B."/>
        </authorList>
    </citation>
    <scope>NUCLEOTIDE SEQUENCE [LARGE SCALE GENOMIC DNA]</scope>
    <source>
        <strain evidence="2 3">R1-15</strain>
    </source>
</reference>
<feature type="chain" id="PRO_5015983889" evidence="1">
    <location>
        <begin position="22"/>
        <end position="299"/>
    </location>
</feature>
<protein>
    <submittedName>
        <fullName evidence="2">Uncharacterized protein</fullName>
    </submittedName>
</protein>
<sequence>MKKRFILLCLLMTVFKMNSIAQNSSTFSNGAVQTVQPKVMVIPFTKEGEDIRTILEADVNRRIAITKVKEAFDSRGFTTVDFVAKLKAAKDNNVFTSDNQSDIKTQIIQMSGADIYILTEVSTQESSTGNSVNLVLTGYEASTGNSLANKVGFSGKFYTSDFGQLSAKAVSTCADDFMNTLQTKFTDIVNNGKSVIVDISFDPASQYKMSSEIGSSGLPLSDQLEEWMSKNCYKNNYHIQGTTDLKMIFDDVRIPLKDQATHQNYSSNKFALEIFKYLKSIGLNVKKDIKSNTIYIVIL</sequence>
<dbReference type="InterPro" id="IPR046173">
    <property type="entry name" value="DUF6175"/>
</dbReference>
<dbReference type="OrthoDB" id="1044519at2"/>
<name>A0A2W2ABI2_9BACT</name>